<dbReference type="NCBIfam" id="TIGR00023">
    <property type="entry name" value="glycerol-3-phosphate 1-O-acyltransferase PlsY"/>
    <property type="match status" value="1"/>
</dbReference>
<dbReference type="PANTHER" id="PTHR30309">
    <property type="entry name" value="INNER MEMBRANE PROTEIN YGIH"/>
    <property type="match status" value="1"/>
</dbReference>
<gene>
    <name evidence="10 11" type="primary">plsY</name>
    <name evidence="11" type="ORF">BVG79_00394</name>
</gene>
<dbReference type="HAMAP" id="MF_01043">
    <property type="entry name" value="PlsY"/>
    <property type="match status" value="1"/>
</dbReference>
<comment type="function">
    <text evidence="10">Catalyzes the transfer of an acyl group from acyl-phosphate (acyl-PO(4)) to glycerol-3-phosphate (G3P) to form lysophosphatidic acid (LPA). This enzyme utilizes acyl-phosphate as fatty acyl donor, but not acyl-CoA or acyl-ACP.</text>
</comment>
<evidence type="ECO:0000313" key="11">
    <source>
        <dbReference type="EMBL" id="ARO13750.1"/>
    </source>
</evidence>
<proteinExistence type="inferred from homology"/>
<dbReference type="GO" id="GO:0005886">
    <property type="term" value="C:plasma membrane"/>
    <property type="evidence" value="ECO:0007669"/>
    <property type="project" value="UniProtKB-SubCell"/>
</dbReference>
<sequence length="201" mass="20813">MPDFTSPLPVLLLWAIIGYGLGSVPFGLLLARAMNLGDLRQIGSGNIGATNVLRTGNKKAAALTLLLDGLKGAVAVLLARAFAGEDAAQIAALAAFIGHCFPVWLGFKGGKGVATFFGVILALCWPAGLLAAATWLILAFALRYSSAAALAAATLAPFFALFTGNGHTFVLLAVLAVLIWWRHSANVARLLAGTESKIGQK</sequence>
<keyword evidence="12" id="KW-1185">Reference proteome</keyword>
<name>A0A1W6NXC9_9RHOB</name>
<keyword evidence="9 10" id="KW-1208">Phospholipid metabolism</keyword>
<comment type="pathway">
    <text evidence="10">Lipid metabolism; phospholipid metabolism.</text>
</comment>
<feature type="transmembrane region" description="Helical" evidence="10">
    <location>
        <begin position="158"/>
        <end position="181"/>
    </location>
</feature>
<reference evidence="11 12" key="1">
    <citation type="submission" date="2017-02" db="EMBL/GenBank/DDBJ databases">
        <title>Ketogulonicigenium robustum SPU B003 Genome sequencing and assembly.</title>
        <authorList>
            <person name="Li Y."/>
            <person name="Liu L."/>
            <person name="Wang C."/>
            <person name="Zhang M."/>
            <person name="Zhang T."/>
            <person name="Zhang Y."/>
        </authorList>
    </citation>
    <scope>NUCLEOTIDE SEQUENCE [LARGE SCALE GENOMIC DNA]</scope>
    <source>
        <strain evidence="11 12">SPU_B003</strain>
    </source>
</reference>
<dbReference type="GO" id="GO:0008654">
    <property type="term" value="P:phospholipid biosynthetic process"/>
    <property type="evidence" value="ECO:0007669"/>
    <property type="project" value="UniProtKB-UniRule"/>
</dbReference>
<evidence type="ECO:0000256" key="1">
    <source>
        <dbReference type="ARBA" id="ARBA00022475"/>
    </source>
</evidence>
<keyword evidence="7 10" id="KW-0472">Membrane</keyword>
<evidence type="ECO:0000256" key="7">
    <source>
        <dbReference type="ARBA" id="ARBA00023136"/>
    </source>
</evidence>
<dbReference type="RefSeq" id="WP_085785420.1">
    <property type="nucleotide sequence ID" value="NZ_CP019937.1"/>
</dbReference>
<dbReference type="SMART" id="SM01207">
    <property type="entry name" value="G3P_acyltransf"/>
    <property type="match status" value="1"/>
</dbReference>
<keyword evidence="8 10" id="KW-0594">Phospholipid biosynthesis</keyword>
<evidence type="ECO:0000256" key="2">
    <source>
        <dbReference type="ARBA" id="ARBA00022516"/>
    </source>
</evidence>
<comment type="subunit">
    <text evidence="10">Probably interacts with PlsX.</text>
</comment>
<evidence type="ECO:0000256" key="8">
    <source>
        <dbReference type="ARBA" id="ARBA00023209"/>
    </source>
</evidence>
<evidence type="ECO:0000256" key="9">
    <source>
        <dbReference type="ARBA" id="ARBA00023264"/>
    </source>
</evidence>
<dbReference type="InterPro" id="IPR003811">
    <property type="entry name" value="G3P_acylTferase_PlsY"/>
</dbReference>
<keyword evidence="1 10" id="KW-1003">Cell membrane</keyword>
<dbReference type="Proteomes" id="UP000242447">
    <property type="component" value="Chromosome"/>
</dbReference>
<feature type="transmembrane region" description="Helical" evidence="10">
    <location>
        <begin position="12"/>
        <end position="31"/>
    </location>
</feature>
<feature type="transmembrane region" description="Helical" evidence="10">
    <location>
        <begin position="88"/>
        <end position="107"/>
    </location>
</feature>
<keyword evidence="5 10" id="KW-1133">Transmembrane helix</keyword>
<keyword evidence="6 10" id="KW-0443">Lipid metabolism</keyword>
<dbReference type="EMBL" id="CP019937">
    <property type="protein sequence ID" value="ARO13750.1"/>
    <property type="molecule type" value="Genomic_DNA"/>
</dbReference>
<evidence type="ECO:0000256" key="10">
    <source>
        <dbReference type="HAMAP-Rule" id="MF_01043"/>
    </source>
</evidence>
<keyword evidence="2 10" id="KW-0444">Lipid biosynthesis</keyword>
<organism evidence="11 12">
    <name type="scientific">Ketogulonicigenium robustum</name>
    <dbReference type="NCBI Taxonomy" id="92947"/>
    <lineage>
        <taxon>Bacteria</taxon>
        <taxon>Pseudomonadati</taxon>
        <taxon>Pseudomonadota</taxon>
        <taxon>Alphaproteobacteria</taxon>
        <taxon>Rhodobacterales</taxon>
        <taxon>Roseobacteraceae</taxon>
        <taxon>Ketogulonicigenium</taxon>
    </lineage>
</organism>
<feature type="transmembrane region" description="Helical" evidence="10">
    <location>
        <begin position="114"/>
        <end position="138"/>
    </location>
</feature>
<dbReference type="KEGG" id="kro:BVG79_00394"/>
<dbReference type="Pfam" id="PF02660">
    <property type="entry name" value="G3P_acyltransf"/>
    <property type="match status" value="1"/>
</dbReference>
<dbReference type="PANTHER" id="PTHR30309:SF0">
    <property type="entry name" value="GLYCEROL-3-PHOSPHATE ACYLTRANSFERASE-RELATED"/>
    <property type="match status" value="1"/>
</dbReference>
<evidence type="ECO:0000256" key="6">
    <source>
        <dbReference type="ARBA" id="ARBA00023098"/>
    </source>
</evidence>
<comment type="subcellular location">
    <subcellularLocation>
        <location evidence="10">Cell membrane</location>
        <topology evidence="10">Multi-pass membrane protein</topology>
    </subcellularLocation>
</comment>
<keyword evidence="11" id="KW-0012">Acyltransferase</keyword>
<accession>A0A1W6NXC9</accession>
<evidence type="ECO:0000256" key="5">
    <source>
        <dbReference type="ARBA" id="ARBA00022989"/>
    </source>
</evidence>
<keyword evidence="4 10" id="KW-0812">Transmembrane</keyword>
<evidence type="ECO:0000256" key="3">
    <source>
        <dbReference type="ARBA" id="ARBA00022679"/>
    </source>
</evidence>
<keyword evidence="3 10" id="KW-0808">Transferase</keyword>
<evidence type="ECO:0000256" key="4">
    <source>
        <dbReference type="ARBA" id="ARBA00022692"/>
    </source>
</evidence>
<protein>
    <recommendedName>
        <fullName evidence="10">Glycerol-3-phosphate acyltransferase</fullName>
    </recommendedName>
    <alternativeName>
        <fullName evidence="10">Acyl-PO4 G3P acyltransferase</fullName>
    </alternativeName>
    <alternativeName>
        <fullName evidence="10">Acyl-phosphate--glycerol-3-phosphate acyltransferase</fullName>
    </alternativeName>
    <alternativeName>
        <fullName evidence="10">G3P acyltransferase</fullName>
        <shortName evidence="10">GPAT</shortName>
        <ecNumber evidence="10">2.3.1.275</ecNumber>
    </alternativeName>
    <alternativeName>
        <fullName evidence="10">Lysophosphatidic acid synthase</fullName>
        <shortName evidence="10">LPA synthase</shortName>
    </alternativeName>
</protein>
<dbReference type="STRING" id="92947.BVG79_00394"/>
<feature type="transmembrane region" description="Helical" evidence="10">
    <location>
        <begin position="60"/>
        <end position="82"/>
    </location>
</feature>
<dbReference type="AlphaFoldDB" id="A0A1W6NXC9"/>
<comment type="similarity">
    <text evidence="10">Belongs to the PlsY family.</text>
</comment>
<comment type="catalytic activity">
    <reaction evidence="10">
        <text>an acyl phosphate + sn-glycerol 3-phosphate = a 1-acyl-sn-glycero-3-phosphate + phosphate</text>
        <dbReference type="Rhea" id="RHEA:34075"/>
        <dbReference type="ChEBI" id="CHEBI:43474"/>
        <dbReference type="ChEBI" id="CHEBI:57597"/>
        <dbReference type="ChEBI" id="CHEBI:57970"/>
        <dbReference type="ChEBI" id="CHEBI:59918"/>
        <dbReference type="EC" id="2.3.1.275"/>
    </reaction>
</comment>
<dbReference type="GO" id="GO:0043772">
    <property type="term" value="F:acyl-phosphate glycerol-3-phosphate acyltransferase activity"/>
    <property type="evidence" value="ECO:0007669"/>
    <property type="project" value="UniProtKB-UniRule"/>
</dbReference>
<evidence type="ECO:0000313" key="12">
    <source>
        <dbReference type="Proteomes" id="UP000242447"/>
    </source>
</evidence>
<dbReference type="UniPathway" id="UPA00085"/>
<dbReference type="EC" id="2.3.1.275" evidence="10"/>